<evidence type="ECO:0000256" key="1">
    <source>
        <dbReference type="SAM" id="MobiDB-lite"/>
    </source>
</evidence>
<dbReference type="PANTHER" id="PTHR16022">
    <property type="entry name" value="WD REPEAT DOMAIN 60"/>
    <property type="match status" value="1"/>
</dbReference>
<evidence type="ECO:0000313" key="2">
    <source>
        <dbReference type="EMBL" id="KAF5838085.1"/>
    </source>
</evidence>
<dbReference type="EMBL" id="MU069592">
    <property type="protein sequence ID" value="KAF5838085.1"/>
    <property type="molecule type" value="Genomic_DNA"/>
</dbReference>
<dbReference type="InterPro" id="IPR036322">
    <property type="entry name" value="WD40_repeat_dom_sf"/>
</dbReference>
<comment type="caution">
    <text evidence="2">The sequence shown here is derived from an EMBL/GenBank/DDBJ whole genome shotgun (WGS) entry which is preliminary data.</text>
</comment>
<reference evidence="2" key="1">
    <citation type="submission" date="2017-08" db="EMBL/GenBank/DDBJ databases">
        <authorList>
            <person name="Polle J.E."/>
            <person name="Barry K."/>
            <person name="Cushman J."/>
            <person name="Schmutz J."/>
            <person name="Tran D."/>
            <person name="Hathwaick L.T."/>
            <person name="Yim W.C."/>
            <person name="Jenkins J."/>
            <person name="Mckie-Krisberg Z.M."/>
            <person name="Prochnik S."/>
            <person name="Lindquist E."/>
            <person name="Dockter R.B."/>
            <person name="Adam C."/>
            <person name="Molina H."/>
            <person name="Bunkerborg J."/>
            <person name="Jin E."/>
            <person name="Buchheim M."/>
            <person name="Magnuson J."/>
        </authorList>
    </citation>
    <scope>NUCLEOTIDE SEQUENCE</scope>
    <source>
        <strain evidence="2">CCAP 19/18</strain>
    </source>
</reference>
<feature type="compositionally biased region" description="Acidic residues" evidence="1">
    <location>
        <begin position="9"/>
        <end position="31"/>
    </location>
</feature>
<dbReference type="InterPro" id="IPR042505">
    <property type="entry name" value="DYNC2I1"/>
</dbReference>
<accession>A0ABQ7GUB4</accession>
<organism evidence="2 3">
    <name type="scientific">Dunaliella salina</name>
    <name type="common">Green alga</name>
    <name type="synonym">Protococcus salinus</name>
    <dbReference type="NCBI Taxonomy" id="3046"/>
    <lineage>
        <taxon>Eukaryota</taxon>
        <taxon>Viridiplantae</taxon>
        <taxon>Chlorophyta</taxon>
        <taxon>core chlorophytes</taxon>
        <taxon>Chlorophyceae</taxon>
        <taxon>CS clade</taxon>
        <taxon>Chlamydomonadales</taxon>
        <taxon>Dunaliellaceae</taxon>
        <taxon>Dunaliella</taxon>
    </lineage>
</organism>
<sequence>MSSNYSGSEDFENYDEDYDSFEEEEADEDYDVLPGAAPAKVEQQQQQQQQYMPAVRAATTGAPGRRTPLAAPKPLAIPTGPQLSDVEMAARRFRLTEATKKMAKVGKRLEVVAMDDLFQMSELSLHDMFSMGRGTYAGLLPAACQTNDDAKEEEVQTEEIPSRTYACQAPEDRSQLVEEGTEADVVAATAAVRPDSASISASAAAAASLSAPNKGSSAVSGGSAVGGGAAHSFPVKDPFVQKKLTAFIHWAAPLVMAGLGMAPSQKTLTWCPPRRAGGLSGGCITLSWEALLANRPVAAVAFSPLATEATILVAYGPVGSQLGAAADLLKDHSLGSKGCMCLWDLSTPSRPQHVMFSEGAPTCCTFAPAPSTNLVIAGMAEGGVCVWDLEELPARHPMETVHSFGSKANQSDEAIVARRPSYSTEGSLGGIDGSGGLGTGPIVAVATAVKEGGGRNTPCTVVALTEWGEVQVYTCSLLASSVGSNAADVDLGMRVGSRVRLLRNGGMVKLGTQALKPNSQPQVVPSHSLGVLGGTSSVVEAANGSREQAALRSTSCQVLVGGEGGKVLRGGWAGTAPAPKLYLTEDHKSQAAAADPGSPAAALAGAVVCLAVSPAQPLAFLCGMSDGSISLHRVDRSSAVAVWPSLGLGGHGIRSLAWIPSRPACFLALDAACMLHFFDLAKVRGILNTSYRSLIGPC</sequence>
<dbReference type="InterPro" id="IPR015943">
    <property type="entry name" value="WD40/YVTN_repeat-like_dom_sf"/>
</dbReference>
<name>A0ABQ7GUB4_DUNSA</name>
<dbReference type="Proteomes" id="UP000815325">
    <property type="component" value="Unassembled WGS sequence"/>
</dbReference>
<dbReference type="Gene3D" id="2.130.10.10">
    <property type="entry name" value="YVTN repeat-like/Quinoprotein amine dehydrogenase"/>
    <property type="match status" value="1"/>
</dbReference>
<dbReference type="SUPFAM" id="SSF50978">
    <property type="entry name" value="WD40 repeat-like"/>
    <property type="match status" value="1"/>
</dbReference>
<evidence type="ECO:0000313" key="3">
    <source>
        <dbReference type="Proteomes" id="UP000815325"/>
    </source>
</evidence>
<proteinExistence type="predicted"/>
<keyword evidence="3" id="KW-1185">Reference proteome</keyword>
<dbReference type="PANTHER" id="PTHR16022:SF0">
    <property type="entry name" value="CYTOPLASMIC DYNEIN 2 INTERMEDIATE CHAIN 1"/>
    <property type="match status" value="1"/>
</dbReference>
<protein>
    <submittedName>
        <fullName evidence="2">Uncharacterized protein</fullName>
    </submittedName>
</protein>
<gene>
    <name evidence="2" type="ORF">DUNSADRAFT_3455</name>
</gene>
<feature type="region of interest" description="Disordered" evidence="1">
    <location>
        <begin position="1"/>
        <end position="80"/>
    </location>
</feature>